<dbReference type="GO" id="GO:0005794">
    <property type="term" value="C:Golgi apparatus"/>
    <property type="evidence" value="ECO:0007669"/>
    <property type="project" value="UniProtKB-SubCell"/>
</dbReference>
<comment type="similarity">
    <text evidence="2 7">Belongs to the adaptor complexes large subunit family.</text>
</comment>
<feature type="region of interest" description="Disordered" evidence="8">
    <location>
        <begin position="684"/>
        <end position="755"/>
    </location>
</feature>
<dbReference type="Pfam" id="PF06375">
    <property type="entry name" value="AP3D1"/>
    <property type="match status" value="1"/>
</dbReference>
<dbReference type="InterPro" id="IPR010474">
    <property type="entry name" value="AP3D_dom_metazoa"/>
</dbReference>
<dbReference type="GO" id="GO:0016182">
    <property type="term" value="P:synaptic vesicle budding from endosome"/>
    <property type="evidence" value="ECO:0007669"/>
    <property type="project" value="TreeGrafter"/>
</dbReference>
<dbReference type="SMART" id="SM01354">
    <property type="entry name" value="BLVR"/>
    <property type="match status" value="1"/>
</dbReference>
<feature type="domain" description="AP-3 complex subunit delta" evidence="9">
    <location>
        <begin position="622"/>
        <end position="760"/>
    </location>
</feature>
<evidence type="ECO:0000256" key="8">
    <source>
        <dbReference type="SAM" id="MobiDB-lite"/>
    </source>
</evidence>
<dbReference type="GO" id="GO:0098830">
    <property type="term" value="C:presynaptic endosome"/>
    <property type="evidence" value="ECO:0007669"/>
    <property type="project" value="TreeGrafter"/>
</dbReference>
<accession>A0AAD9MTT9</accession>
<evidence type="ECO:0000256" key="5">
    <source>
        <dbReference type="ARBA" id="ARBA00022927"/>
    </source>
</evidence>
<dbReference type="GO" id="GO:0043195">
    <property type="term" value="C:terminal bouton"/>
    <property type="evidence" value="ECO:0007669"/>
    <property type="project" value="TreeGrafter"/>
</dbReference>
<evidence type="ECO:0000313" key="11">
    <source>
        <dbReference type="Proteomes" id="UP001208570"/>
    </source>
</evidence>
<dbReference type="Proteomes" id="UP001208570">
    <property type="component" value="Unassembled WGS sequence"/>
</dbReference>
<evidence type="ECO:0000256" key="2">
    <source>
        <dbReference type="ARBA" id="ARBA00006613"/>
    </source>
</evidence>
<keyword evidence="3 7" id="KW-0813">Transport</keyword>
<feature type="compositionally biased region" description="Basic and acidic residues" evidence="8">
    <location>
        <begin position="743"/>
        <end position="753"/>
    </location>
</feature>
<dbReference type="PANTHER" id="PTHR22781:SF12">
    <property type="entry name" value="AP-3 COMPLEX SUBUNIT DELTA-1"/>
    <property type="match status" value="1"/>
</dbReference>
<dbReference type="PANTHER" id="PTHR22781">
    <property type="entry name" value="DELTA ADAPTIN-RELATED"/>
    <property type="match status" value="1"/>
</dbReference>
<evidence type="ECO:0000256" key="6">
    <source>
        <dbReference type="ARBA" id="ARBA00023136"/>
    </source>
</evidence>
<keyword evidence="11" id="KW-1185">Reference proteome</keyword>
<dbReference type="EMBL" id="JAODUP010000806">
    <property type="protein sequence ID" value="KAK2143873.1"/>
    <property type="molecule type" value="Genomic_DNA"/>
</dbReference>
<dbReference type="FunFam" id="1.25.10.10:FF:000785">
    <property type="entry name" value="Adaptor related protein complex 3 subunit delta 1"/>
    <property type="match status" value="1"/>
</dbReference>
<feature type="compositionally biased region" description="Basic residues" evidence="8">
    <location>
        <begin position="691"/>
        <end position="708"/>
    </location>
</feature>
<dbReference type="GO" id="GO:0006623">
    <property type="term" value="P:protein targeting to vacuole"/>
    <property type="evidence" value="ECO:0007669"/>
    <property type="project" value="TreeGrafter"/>
</dbReference>
<dbReference type="SUPFAM" id="SSF48371">
    <property type="entry name" value="ARM repeat"/>
    <property type="match status" value="1"/>
</dbReference>
<gene>
    <name evidence="10" type="ORF">LSH36_806g02047</name>
</gene>
<dbReference type="AlphaFoldDB" id="A0AAD9MTT9"/>
<evidence type="ECO:0000256" key="1">
    <source>
        <dbReference type="ARBA" id="ARBA00004308"/>
    </source>
</evidence>
<dbReference type="FunFam" id="1.25.10.10:FF:001926">
    <property type="entry name" value="Uncharacterized protein"/>
    <property type="match status" value="1"/>
</dbReference>
<evidence type="ECO:0000259" key="9">
    <source>
        <dbReference type="SMART" id="SM01354"/>
    </source>
</evidence>
<dbReference type="GO" id="GO:0030123">
    <property type="term" value="C:AP-3 adaptor complex"/>
    <property type="evidence" value="ECO:0007669"/>
    <property type="project" value="InterPro"/>
</dbReference>
<comment type="subcellular location">
    <subcellularLocation>
        <location evidence="1">Endomembrane system</location>
    </subcellularLocation>
    <subcellularLocation>
        <location evidence="7">Golgi apparatus</location>
    </subcellularLocation>
</comment>
<proteinExistence type="inferred from homology"/>
<dbReference type="InterPro" id="IPR011989">
    <property type="entry name" value="ARM-like"/>
</dbReference>
<reference evidence="10" key="1">
    <citation type="journal article" date="2023" name="Mol. Biol. Evol.">
        <title>Third-Generation Sequencing Reveals the Adaptive Role of the Epigenome in Three Deep-Sea Polychaetes.</title>
        <authorList>
            <person name="Perez M."/>
            <person name="Aroh O."/>
            <person name="Sun Y."/>
            <person name="Lan Y."/>
            <person name="Juniper S.K."/>
            <person name="Young C.R."/>
            <person name="Angers B."/>
            <person name="Qian P.Y."/>
        </authorList>
    </citation>
    <scope>NUCLEOTIDE SEQUENCE</scope>
    <source>
        <strain evidence="10">P08H-3</strain>
    </source>
</reference>
<feature type="region of interest" description="Disordered" evidence="8">
    <location>
        <begin position="788"/>
        <end position="868"/>
    </location>
</feature>
<dbReference type="GO" id="GO:0048490">
    <property type="term" value="P:anterograde synaptic vesicle transport"/>
    <property type="evidence" value="ECO:0007669"/>
    <property type="project" value="TreeGrafter"/>
</dbReference>
<dbReference type="GO" id="GO:1904115">
    <property type="term" value="C:axon cytoplasm"/>
    <property type="evidence" value="ECO:0007669"/>
    <property type="project" value="GOC"/>
</dbReference>
<dbReference type="InterPro" id="IPR002553">
    <property type="entry name" value="Clathrin/coatomer_adapt-like_N"/>
</dbReference>
<comment type="caution">
    <text evidence="10">The sequence shown here is derived from an EMBL/GenBank/DDBJ whole genome shotgun (WGS) entry which is preliminary data.</text>
</comment>
<name>A0AAD9MTT9_9ANNE</name>
<feature type="compositionally biased region" description="Basic residues" evidence="8">
    <location>
        <begin position="795"/>
        <end position="826"/>
    </location>
</feature>
<evidence type="ECO:0000256" key="3">
    <source>
        <dbReference type="ARBA" id="ARBA00022448"/>
    </source>
</evidence>
<comment type="subunit">
    <text evidence="7">Adaptor protein complex 3 (AP-3) is a heterotetramer.</text>
</comment>
<dbReference type="GO" id="GO:0098943">
    <property type="term" value="P:neurotransmitter receptor transport, postsynaptic endosome to lysosome"/>
    <property type="evidence" value="ECO:0007669"/>
    <property type="project" value="TreeGrafter"/>
</dbReference>
<dbReference type="PIRSF" id="PIRSF037092">
    <property type="entry name" value="AP3_complex_delta"/>
    <property type="match status" value="1"/>
</dbReference>
<evidence type="ECO:0000256" key="4">
    <source>
        <dbReference type="ARBA" id="ARBA00022737"/>
    </source>
</evidence>
<dbReference type="InterPro" id="IPR017105">
    <property type="entry name" value="AP3_complex_dsu"/>
</dbReference>
<evidence type="ECO:0000313" key="10">
    <source>
        <dbReference type="EMBL" id="KAK2143873.1"/>
    </source>
</evidence>
<keyword evidence="7" id="KW-0333">Golgi apparatus</keyword>
<dbReference type="GO" id="GO:0048499">
    <property type="term" value="P:synaptic vesicle membrane organization"/>
    <property type="evidence" value="ECO:0007669"/>
    <property type="project" value="TreeGrafter"/>
</dbReference>
<keyword evidence="5 7" id="KW-0653">Protein transport</keyword>
<protein>
    <recommendedName>
        <fullName evidence="7">AP-3 complex subunit delta</fullName>
    </recommendedName>
</protein>
<dbReference type="InterPro" id="IPR016024">
    <property type="entry name" value="ARM-type_fold"/>
</dbReference>
<dbReference type="Gene3D" id="1.25.10.10">
    <property type="entry name" value="Leucine-rich Repeat Variant"/>
    <property type="match status" value="2"/>
</dbReference>
<sequence>MALKKVKGTLERVLDKNMQDLVRGIRNHKENEAKYIAECLDEIKQELRQENITVKANAVSKLTYLQMLGYDISWAAFNIIEVMSSSKFTYKRIGYLAASQCFHEGTDVLMLTTNMIRKDLGSQNMYDAGVALSGMACFITPDLARDLANDIMTLVSYPSQLHPAHRTYLYGVQSAAVNVICELARKNPKNYLSLAPLFFKLMTSSTNNWVLIKIIKLFLIISDSYYSTSAMSLLYECINTVIAGIPHHSASIQLCVQKLRILIEDSDQNLKYLGLLAMSKILKTHPKSVQAHKDLILQCLDDRDESIRLRALDLLYGMVSKKNLMEIVKKLMIHMDKAEGSNYRDELLSKIIEICSQSNFQFITNFEWYVSILVELTRIEGTRHGKLIAYQMLDVAIRVQAIRRFAVSQMAILLENVHILGTSSQRNGICEVLYASAWICGEFSEHLTDPRSTLEAMLRPKVTHLPGHIQSVYVQNTAKLYSHIVQQAEEEEGENSQPVREVTQLMLEKLPMFVQSGDLEVQERACCMLQLLKYVQKMLDKNLPVGDELSFLFAGELNPVAPKAQRKVPVPEGLNLDNWINEPPEESSDEEIKGPNVFIQPDYKKSEYGIGYQDGEKMTCEPSAEELAKMKELREQEHKTNPHYLKGDIRPKVRFLQRRFENLCNFTTHEASLQSSDKYLREYKQAEAARRSQKKVSKKMRKKHRKKKGPQESDSEEEFHSACLVSTQFEAPEGINLSDADNEDTRGDDDPYKMLDINLDEPLQDYERLPVRTHRIVLDDLPAPKLEVTEEDDKKKKHHRKEKEHRKHRDSHHKKEKKKDRKHKEKRRTESMTEAPDLLIADQAERDEQSYNEVGSEPRNGASPQNLPQTNKAEELEFWLTNSEVVTDNKQNKSQSPILHETASDDVPFETATCNHTHGSGDAKPEDDTAIDVSCIQHKIW</sequence>
<dbReference type="Pfam" id="PF01602">
    <property type="entry name" value="Adaptin_N"/>
    <property type="match status" value="2"/>
</dbReference>
<keyword evidence="6" id="KW-0472">Membrane</keyword>
<dbReference type="GO" id="GO:0010008">
    <property type="term" value="C:endosome membrane"/>
    <property type="evidence" value="ECO:0007669"/>
    <property type="project" value="TreeGrafter"/>
</dbReference>
<organism evidence="10 11">
    <name type="scientific">Paralvinella palmiformis</name>
    <dbReference type="NCBI Taxonomy" id="53620"/>
    <lineage>
        <taxon>Eukaryota</taxon>
        <taxon>Metazoa</taxon>
        <taxon>Spiralia</taxon>
        <taxon>Lophotrochozoa</taxon>
        <taxon>Annelida</taxon>
        <taxon>Polychaeta</taxon>
        <taxon>Sedentaria</taxon>
        <taxon>Canalipalpata</taxon>
        <taxon>Terebellida</taxon>
        <taxon>Terebelliformia</taxon>
        <taxon>Alvinellidae</taxon>
        <taxon>Paralvinella</taxon>
    </lineage>
</organism>
<keyword evidence="4" id="KW-0677">Repeat</keyword>
<dbReference type="GO" id="GO:0006896">
    <property type="term" value="P:Golgi to vacuole transport"/>
    <property type="evidence" value="ECO:0007669"/>
    <property type="project" value="TreeGrafter"/>
</dbReference>
<evidence type="ECO:0000256" key="7">
    <source>
        <dbReference type="PIRNR" id="PIRNR037092"/>
    </source>
</evidence>